<sequence length="131" mass="14670">MSVIVPIGQQERYEAILQRGIAFAQDHDMTLIVLLSRSLTQYSQEQIDYDVDTLTDKLEQADVAFEIITRLDDTDLATTIRETALEHNAVLIITSLAPKPSHGSYQLGTQVQKLLVDAPCEVLIMRDVINT</sequence>
<evidence type="ECO:0000259" key="1">
    <source>
        <dbReference type="Pfam" id="PF00582"/>
    </source>
</evidence>
<dbReference type="Pfam" id="PF00582">
    <property type="entry name" value="Usp"/>
    <property type="match status" value="1"/>
</dbReference>
<gene>
    <name evidence="2" type="ORF">HC352_03615</name>
</gene>
<evidence type="ECO:0000313" key="2">
    <source>
        <dbReference type="EMBL" id="QJC21681.1"/>
    </source>
</evidence>
<name>A0A6H2EL43_9ACTO</name>
<evidence type="ECO:0000313" key="3">
    <source>
        <dbReference type="Proteomes" id="UP000502298"/>
    </source>
</evidence>
<dbReference type="RefSeq" id="WP_168917621.1">
    <property type="nucleotide sequence ID" value="NZ_CP050804.1"/>
</dbReference>
<dbReference type="SUPFAM" id="SSF52402">
    <property type="entry name" value="Adenine nucleotide alpha hydrolases-like"/>
    <property type="match status" value="1"/>
</dbReference>
<keyword evidence="3" id="KW-1185">Reference proteome</keyword>
<protein>
    <recommendedName>
        <fullName evidence="1">UspA domain-containing protein</fullName>
    </recommendedName>
</protein>
<feature type="domain" description="UspA" evidence="1">
    <location>
        <begin position="3"/>
        <end position="126"/>
    </location>
</feature>
<organism evidence="2 3">
    <name type="scientific">Arcanobacterium buesumense</name>
    <dbReference type="NCBI Taxonomy" id="2722751"/>
    <lineage>
        <taxon>Bacteria</taxon>
        <taxon>Bacillati</taxon>
        <taxon>Actinomycetota</taxon>
        <taxon>Actinomycetes</taxon>
        <taxon>Actinomycetales</taxon>
        <taxon>Actinomycetaceae</taxon>
        <taxon>Arcanobacterium</taxon>
    </lineage>
</organism>
<dbReference type="InterPro" id="IPR014729">
    <property type="entry name" value="Rossmann-like_a/b/a_fold"/>
</dbReference>
<accession>A0A6H2EL43</accession>
<proteinExistence type="predicted"/>
<dbReference type="AlphaFoldDB" id="A0A6H2EL43"/>
<dbReference type="Gene3D" id="3.40.50.620">
    <property type="entry name" value="HUPs"/>
    <property type="match status" value="1"/>
</dbReference>
<dbReference type="Proteomes" id="UP000502298">
    <property type="component" value="Chromosome"/>
</dbReference>
<reference evidence="2 3" key="1">
    <citation type="submission" date="2020-03" db="EMBL/GenBank/DDBJ databases">
        <title>Complete genome of Arcanobacterium buesumensis sp. nov. strain 2701.</title>
        <authorList>
            <person name="Borowiak M."/>
            <person name="Alssahen M."/>
            <person name="Laemmler C."/>
            <person name="Malorny B."/>
            <person name="Hassan A."/>
            <person name="Prenger-Berninghoff E."/>
            <person name="Ploetz M."/>
            <person name="Abdulmawjood A."/>
        </authorList>
    </citation>
    <scope>NUCLEOTIDE SEQUENCE [LARGE SCALE GENOMIC DNA]</scope>
    <source>
        <strain evidence="2 3">2701</strain>
    </source>
</reference>
<dbReference type="InterPro" id="IPR006016">
    <property type="entry name" value="UspA"/>
</dbReference>
<dbReference type="KEGG" id="arca:HC352_03615"/>
<dbReference type="EMBL" id="CP050804">
    <property type="protein sequence ID" value="QJC21681.1"/>
    <property type="molecule type" value="Genomic_DNA"/>
</dbReference>